<dbReference type="Pfam" id="PF06985">
    <property type="entry name" value="HET"/>
    <property type="match status" value="1"/>
</dbReference>
<dbReference type="AlphaFoldDB" id="A0AAN9U7L7"/>
<evidence type="ECO:0000313" key="3">
    <source>
        <dbReference type="Proteomes" id="UP001320420"/>
    </source>
</evidence>
<sequence>MSSPHLLFQLNKSEDKYFNYKTLGGGGRVSGAFRAIGVDGLVRPKVPKDPELKIYEFQDIKYGNNAASRLSALGKSKSGGYVAISHVWEAASDVHNQLEKMDVSDLLNIDTNSPSKDALDTKTLSWPGLIQMAQATDEKRVKYFWLDLLCIDQVDRDDEDMDYQICIMADLYRWASCVIVMIGGAGCVQHPDQATGWMDRAWTLQEAVVNKNNTYVYLKWPVSQKRVPKPSDPKKHWIFHEVKSLSKAGDIYVCCLVGLDSLLDMADAESTALSKYPTISVLNGVADHVGNAPRLALRAARAPNKQVKYMGAWRSMYMRTSSRPVDVVYSIMGVFGLQVDPFKKNRDPTFIFNDLARKTAAKVGPAWLIIGGVTGSDIPINPDSYVIPEFPHTEKAGVKSDNKPAKMNFRGRWEWVSSHVDHSPDYIESFRPSDQAICFLTHSQPHIINATMIPLNEKPYITTKDKPVQREGVKNARRTVAHVKLGREKGRCVYYGNLTGTWRRPGEIQAVLVGKVGNMRDKGIDLPATKKSYKGGYYFLFFHCTRKQKRWRIVANGVWTPSSSSWRPPSNKRFIFTVRENGHGYSRKWPADDNYRFDQRHRRFCHSYGVDPLVDRPPNRPRVKLIQWFGSKHTLPKRHGWSEHHIRFDILTGDREDYINKFLGQIGTLNVVSCSRRREDAPPSSKAFTSVRLVRNGALDVPYSYGGWKTSVCTKLSKLNLDGLIVPKENSPSVRYYLRIRFGDRVMYVQMKQHWHTDPDYVNTWLVPYSYPNNPFRTMNKAFLTSY</sequence>
<protein>
    <recommendedName>
        <fullName evidence="1">Heterokaryon incompatibility domain-containing protein</fullName>
    </recommendedName>
</protein>
<dbReference type="EMBL" id="JAKJXP020000142">
    <property type="protein sequence ID" value="KAK7742423.1"/>
    <property type="molecule type" value="Genomic_DNA"/>
</dbReference>
<dbReference type="PANTHER" id="PTHR24148:SF64">
    <property type="entry name" value="HETEROKARYON INCOMPATIBILITY DOMAIN-CONTAINING PROTEIN"/>
    <property type="match status" value="1"/>
</dbReference>
<organism evidence="2 3">
    <name type="scientific">Diatrype stigma</name>
    <dbReference type="NCBI Taxonomy" id="117547"/>
    <lineage>
        <taxon>Eukaryota</taxon>
        <taxon>Fungi</taxon>
        <taxon>Dikarya</taxon>
        <taxon>Ascomycota</taxon>
        <taxon>Pezizomycotina</taxon>
        <taxon>Sordariomycetes</taxon>
        <taxon>Xylariomycetidae</taxon>
        <taxon>Xylariales</taxon>
        <taxon>Diatrypaceae</taxon>
        <taxon>Diatrype</taxon>
    </lineage>
</organism>
<proteinExistence type="predicted"/>
<evidence type="ECO:0000259" key="1">
    <source>
        <dbReference type="Pfam" id="PF06985"/>
    </source>
</evidence>
<reference evidence="2 3" key="1">
    <citation type="submission" date="2024-02" db="EMBL/GenBank/DDBJ databases">
        <title>De novo assembly and annotation of 12 fungi associated with fruit tree decline syndrome in Ontario, Canada.</title>
        <authorList>
            <person name="Sulman M."/>
            <person name="Ellouze W."/>
            <person name="Ilyukhin E."/>
        </authorList>
    </citation>
    <scope>NUCLEOTIDE SEQUENCE [LARGE SCALE GENOMIC DNA]</scope>
    <source>
        <strain evidence="2 3">M11/M66-122</strain>
    </source>
</reference>
<feature type="domain" description="Heterokaryon incompatibility" evidence="1">
    <location>
        <begin position="81"/>
        <end position="185"/>
    </location>
</feature>
<dbReference type="InterPro" id="IPR010730">
    <property type="entry name" value="HET"/>
</dbReference>
<evidence type="ECO:0000313" key="2">
    <source>
        <dbReference type="EMBL" id="KAK7742423.1"/>
    </source>
</evidence>
<keyword evidence="3" id="KW-1185">Reference proteome</keyword>
<dbReference type="InterPro" id="IPR052895">
    <property type="entry name" value="HetReg/Transcr_Mod"/>
</dbReference>
<accession>A0AAN9U7L7</accession>
<dbReference type="PANTHER" id="PTHR24148">
    <property type="entry name" value="ANKYRIN REPEAT DOMAIN-CONTAINING PROTEIN 39 HOMOLOG-RELATED"/>
    <property type="match status" value="1"/>
</dbReference>
<dbReference type="Proteomes" id="UP001320420">
    <property type="component" value="Unassembled WGS sequence"/>
</dbReference>
<comment type="caution">
    <text evidence="2">The sequence shown here is derived from an EMBL/GenBank/DDBJ whole genome shotgun (WGS) entry which is preliminary data.</text>
</comment>
<name>A0AAN9U7L7_9PEZI</name>
<gene>
    <name evidence="2" type="ORF">SLS62_010731</name>
</gene>